<keyword evidence="14" id="KW-1185">Reference proteome</keyword>
<dbReference type="STRING" id="7719.ENSCINP00000019435"/>
<dbReference type="SUPFAM" id="SSF50978">
    <property type="entry name" value="WD40 repeat-like"/>
    <property type="match status" value="1"/>
</dbReference>
<dbReference type="PANTHER" id="PTHR15722:SF7">
    <property type="entry name" value="INTRAFLAGELLAR TRANSPORT PROTEIN 140 HOMOLOG"/>
    <property type="match status" value="1"/>
</dbReference>
<dbReference type="HOGENOM" id="CLU_001853_1_0_1"/>
<keyword evidence="6" id="KW-0966">Cell projection</keyword>
<accession>F6U8H5</accession>
<evidence type="ECO:0000256" key="6">
    <source>
        <dbReference type="ARBA" id="ARBA00023273"/>
    </source>
</evidence>
<dbReference type="Ensembl" id="ENSCINT00000019435.3">
    <property type="protein sequence ID" value="ENSCINP00000019435.3"/>
    <property type="gene ID" value="ENSCING00000009551.3"/>
</dbReference>
<feature type="repeat" description="WD" evidence="7">
    <location>
        <begin position="100"/>
        <end position="141"/>
    </location>
</feature>
<evidence type="ECO:0000259" key="9">
    <source>
        <dbReference type="Pfam" id="PF23383"/>
    </source>
</evidence>
<dbReference type="InterPro" id="IPR001680">
    <property type="entry name" value="WD40_rpt"/>
</dbReference>
<dbReference type="OMA" id="YAQFMES"/>
<feature type="region of interest" description="Disordered" evidence="8">
    <location>
        <begin position="1462"/>
        <end position="1490"/>
    </location>
</feature>
<proteinExistence type="predicted"/>
<reference evidence="14" key="1">
    <citation type="journal article" date="2002" name="Science">
        <title>The draft genome of Ciona intestinalis: insights into chordate and vertebrate origins.</title>
        <authorList>
            <person name="Dehal P."/>
            <person name="Satou Y."/>
            <person name="Campbell R.K."/>
            <person name="Chapman J."/>
            <person name="Degnan B."/>
            <person name="De Tomaso A."/>
            <person name="Davidson B."/>
            <person name="Di Gregorio A."/>
            <person name="Gelpke M."/>
            <person name="Goodstein D.M."/>
            <person name="Harafuji N."/>
            <person name="Hastings K.E."/>
            <person name="Ho I."/>
            <person name="Hotta K."/>
            <person name="Huang W."/>
            <person name="Kawashima T."/>
            <person name="Lemaire P."/>
            <person name="Martinez D."/>
            <person name="Meinertzhagen I.A."/>
            <person name="Necula S."/>
            <person name="Nonaka M."/>
            <person name="Putnam N."/>
            <person name="Rash S."/>
            <person name="Saiga H."/>
            <person name="Satake M."/>
            <person name="Terry A."/>
            <person name="Yamada L."/>
            <person name="Wang H.G."/>
            <person name="Awazu S."/>
            <person name="Azumi K."/>
            <person name="Boore J."/>
            <person name="Branno M."/>
            <person name="Chin-Bow S."/>
            <person name="DeSantis R."/>
            <person name="Doyle S."/>
            <person name="Francino P."/>
            <person name="Keys D.N."/>
            <person name="Haga S."/>
            <person name="Hayashi H."/>
            <person name="Hino K."/>
            <person name="Imai K.S."/>
            <person name="Inaba K."/>
            <person name="Kano S."/>
            <person name="Kobayashi K."/>
            <person name="Kobayashi M."/>
            <person name="Lee B.I."/>
            <person name="Makabe K.W."/>
            <person name="Manohar C."/>
            <person name="Matassi G."/>
            <person name="Medina M."/>
            <person name="Mochizuki Y."/>
            <person name="Mount S."/>
            <person name="Morishita T."/>
            <person name="Miura S."/>
            <person name="Nakayama A."/>
            <person name="Nishizaka S."/>
            <person name="Nomoto H."/>
            <person name="Ohta F."/>
            <person name="Oishi K."/>
            <person name="Rigoutsos I."/>
            <person name="Sano M."/>
            <person name="Sasaki A."/>
            <person name="Sasakura Y."/>
            <person name="Shoguchi E."/>
            <person name="Shin-i T."/>
            <person name="Spagnuolo A."/>
            <person name="Stainier D."/>
            <person name="Suzuki M.M."/>
            <person name="Tassy O."/>
            <person name="Takatori N."/>
            <person name="Tokuoka M."/>
            <person name="Yagi K."/>
            <person name="Yoshizaki F."/>
            <person name="Wada S."/>
            <person name="Zhang C."/>
            <person name="Hyatt P.D."/>
            <person name="Larimer F."/>
            <person name="Detter C."/>
            <person name="Doggett N."/>
            <person name="Glavina T."/>
            <person name="Hawkins T."/>
            <person name="Richardson P."/>
            <person name="Lucas S."/>
            <person name="Kohara Y."/>
            <person name="Levine M."/>
            <person name="Satoh N."/>
            <person name="Rokhsar D.S."/>
        </authorList>
    </citation>
    <scope>NUCLEOTIDE SEQUENCE [LARGE SCALE GENOMIC DNA]</scope>
</reference>
<dbReference type="GO" id="GO:0005930">
    <property type="term" value="C:axoneme"/>
    <property type="evidence" value="ECO:0000318"/>
    <property type="project" value="GO_Central"/>
</dbReference>
<comment type="subcellular location">
    <subcellularLocation>
        <location evidence="1">Cell projection</location>
        <location evidence="1">Cilium</location>
    </subcellularLocation>
</comment>
<evidence type="ECO:0000256" key="8">
    <source>
        <dbReference type="SAM" id="MobiDB-lite"/>
    </source>
</evidence>
<keyword evidence="2 7" id="KW-0853">WD repeat</keyword>
<dbReference type="PROSITE" id="PS50082">
    <property type="entry name" value="WD_REPEATS_2"/>
    <property type="match status" value="2"/>
</dbReference>
<evidence type="ECO:0000259" key="11">
    <source>
        <dbReference type="Pfam" id="PF24760"/>
    </source>
</evidence>
<dbReference type="InterPro" id="IPR011044">
    <property type="entry name" value="Quino_amine_DH_bsu"/>
</dbReference>
<evidence type="ECO:0000256" key="7">
    <source>
        <dbReference type="PROSITE-ProRule" id="PRU00221"/>
    </source>
</evidence>
<dbReference type="SMART" id="SM00320">
    <property type="entry name" value="WD40"/>
    <property type="match status" value="6"/>
</dbReference>
<dbReference type="InterPro" id="IPR036322">
    <property type="entry name" value="WD40_repeat_dom_sf"/>
</dbReference>
<evidence type="ECO:0000256" key="3">
    <source>
        <dbReference type="ARBA" id="ARBA00022737"/>
    </source>
</evidence>
<dbReference type="SUPFAM" id="SSF50969">
    <property type="entry name" value="YVTN repeat-like/Quinoprotein amine dehydrogenase"/>
    <property type="match status" value="1"/>
</dbReference>
<sequence length="1490" mass="167069">MALYFDCLLESSPGSVVKCLAWHEQHAVLAVCTSLVEDDSGAVNLYDKQGVKESKTPLMHRSTPPTTAAWHPTRKLLAVGWENGEVLVWNDQEKELHEIPSLHMKALSTITWSSNGTRLATGDKEGVFAVWKADARGRVQHNPLCRHDLGASVVDCVVKQGLETTSDHDINIAYLARAAVSGDETALDMFADMKKSANRINSRPTRTEGVTFYVGLSNGGIQYIDEKGLNNDCLKLDNPIQQLLFNKEKDFLVAISTDLQVIKMKVMSDGSTEQMESVKFSGQEGKAKLAWAGGHLLAVATSDQSLRLWDLVNGDNFALLLDENMGFEKGESINNVSYFPGKGVLSAGTSEGRVAMWNSVATGKDSKVEAEDRWKLQSAISLEIPCNSLKWCPNHPVLAVGGGEGALLLTEQKMKWCLSSTMVAIQSGPRSVAVDFIPLNRPSGHIEFETTIPYNGIAAASEHIAVWNGKQVSMYEITSSAGIFKGSFECESSINALHDQSLFSVEQPKDPKDRPKIQVRNFQGTVKQLLSMQENEGGVDMMSVNGNFIVVGTSTGCIKIYDLTRREAKAHSNTKQLRDLLQGFGSFNQMSVNCVGSKVAFTYKHVNGVPDFRVFVYDCERDRLEFFDFSTGTNENDDFENDSGPKTDIEQSKADAAAEIAGRYPISVHWDAIESRLLSCEARITDAARNEIIEADRKSTMSILSSEAEVLVISLFSTQDHGLLLQDFYARKAQYDQLIGLRVPNFYFSKSVSRVDNSAEDKSSEYVSEQSSILRQTMRDFVGLNESDEASQAAMLNFSYYLTIGDMDEAFKSIKLIKGAAVWESMAKMCVKTRRLDVAKVCLANMGHARGARAMREAEKEPELDARVARLALELGMNDEAERLYKNCQRYDLLNVFYQSTAQWGKALETAELSDRIHLRTTFYKYAKHLEACGDIAGAIPNYEKSGTQYFEVPRMLFDETEMLEAYIMKTKDRKLRKWWAQYMESTGEMDTALKFYQQAADPLSLVRVFCYCGNPEKAAEVANETGDRAACYHLARQFENNDDIKQAIHFFTRAMAYGNAIRICKNHQEHGFEDQLMNLALLSTPNDMIEAARHYEERPDTLDKAVMLYHKAGHFSRALELAFESKQFGALELISQDLDDSADPVLLERCAEFFTEHGQHERAVSMLVVVKKYAEAISICSNNDVRLNEELVEKLTVPKDYMDQHQRYRERLLAKLASCCMNQGEYHLACKKYTQAGDKEKAMRALLKSGDTEKIIFFAGVSRLRNLYVMAANYLQSLDWRKDPEIMKNIISFYTKGRALDSLAGFYDACAQVEIDEYQNYEKAMGALTEAFKCLTKAKMANKQQQEIKITELKARIALVKKFIQTRRLFDSDPQEGIKQCHALINEPDLESSVRYGDVYGLLIEYCASQDNNDKAYHYMQELRARLPTVTLSYFVNMKTIETVHRAVGVPLGRGVGIGNGDADKMKGNEDSEDEVTEELYDGGGFGYR</sequence>
<dbReference type="FunFam" id="1.25.40.470:FF:000011">
    <property type="entry name" value="Intraflagellar transport protein 140"/>
    <property type="match status" value="1"/>
</dbReference>
<reference evidence="13" key="4">
    <citation type="submission" date="2025-09" db="UniProtKB">
        <authorList>
            <consortium name="Ensembl"/>
        </authorList>
    </citation>
    <scope>IDENTIFICATION</scope>
</reference>
<dbReference type="InterPro" id="IPR015943">
    <property type="entry name" value="WD40/YVTN_repeat-like_dom_sf"/>
</dbReference>
<evidence type="ECO:0000256" key="5">
    <source>
        <dbReference type="ARBA" id="ARBA00023069"/>
    </source>
</evidence>
<protein>
    <submittedName>
        <fullName evidence="13">Uncharacterized protein</fullName>
    </submittedName>
</protein>
<dbReference type="GO" id="GO:0036064">
    <property type="term" value="C:ciliary basal body"/>
    <property type="evidence" value="ECO:0000318"/>
    <property type="project" value="GO_Central"/>
</dbReference>
<evidence type="ECO:0000313" key="14">
    <source>
        <dbReference type="Proteomes" id="UP000008144"/>
    </source>
</evidence>
<dbReference type="FunFam" id="1.25.40.470:FF:000041">
    <property type="entry name" value="intraflagellar transport protein 140 homolog"/>
    <property type="match status" value="1"/>
</dbReference>
<name>F6U8H5_CIOIN</name>
<evidence type="ECO:0000256" key="4">
    <source>
        <dbReference type="ARBA" id="ARBA00022803"/>
    </source>
</evidence>
<feature type="domain" description="IF140/IFT172/WDR19 TPR" evidence="12">
    <location>
        <begin position="805"/>
        <end position="1294"/>
    </location>
</feature>
<dbReference type="PANTHER" id="PTHR15722">
    <property type="entry name" value="IFT140/172-RELATED"/>
    <property type="match status" value="1"/>
</dbReference>
<evidence type="ECO:0000256" key="1">
    <source>
        <dbReference type="ARBA" id="ARBA00004138"/>
    </source>
</evidence>
<evidence type="ECO:0000259" key="10">
    <source>
        <dbReference type="Pfam" id="PF23385"/>
    </source>
</evidence>
<reference evidence="13" key="3">
    <citation type="submission" date="2025-08" db="UniProtKB">
        <authorList>
            <consortium name="Ensembl"/>
        </authorList>
    </citation>
    <scope>IDENTIFICATION</scope>
</reference>
<dbReference type="InterPro" id="IPR056154">
    <property type="entry name" value="Beta-prop_IFT140_1st"/>
</dbReference>
<feature type="repeat" description="WD" evidence="7">
    <location>
        <begin position="294"/>
        <end position="319"/>
    </location>
</feature>
<dbReference type="Pfam" id="PF24760">
    <property type="entry name" value="TPR_IF140_C"/>
    <property type="match status" value="1"/>
</dbReference>
<keyword evidence="5" id="KW-0969">Cilium</keyword>
<dbReference type="EMBL" id="EAAA01001701">
    <property type="status" value="NOT_ANNOTATED_CDS"/>
    <property type="molecule type" value="Genomic_DNA"/>
</dbReference>
<dbReference type="Gene3D" id="1.25.40.470">
    <property type="match status" value="2"/>
</dbReference>
<dbReference type="GeneTree" id="ENSGT00940000153417"/>
<evidence type="ECO:0000259" key="12">
    <source>
        <dbReference type="Pfam" id="PF24762"/>
    </source>
</evidence>
<feature type="domain" description="IFT140 first beta-propeller" evidence="9">
    <location>
        <begin position="2"/>
        <end position="412"/>
    </location>
</feature>
<dbReference type="Pfam" id="PF23385">
    <property type="entry name" value="Beta-prop_IFT140_2nd"/>
    <property type="match status" value="1"/>
</dbReference>
<evidence type="ECO:0000313" key="13">
    <source>
        <dbReference type="Ensembl" id="ENSCINP00000019435.3"/>
    </source>
</evidence>
<dbReference type="Gene3D" id="2.130.10.10">
    <property type="entry name" value="YVTN repeat-like/Quinoprotein amine dehydrogenase"/>
    <property type="match status" value="2"/>
</dbReference>
<keyword evidence="3" id="KW-0677">Repeat</keyword>
<dbReference type="GO" id="GO:0030991">
    <property type="term" value="C:intraciliary transport particle A"/>
    <property type="evidence" value="ECO:0000318"/>
    <property type="project" value="GO_Central"/>
</dbReference>
<dbReference type="FunCoup" id="F6U8H5">
    <property type="interactions" value="95"/>
</dbReference>
<feature type="domain" description="IF140 C-terminal TPR" evidence="11">
    <location>
        <begin position="1302"/>
        <end position="1425"/>
    </location>
</feature>
<organism evidence="13 14">
    <name type="scientific">Ciona intestinalis</name>
    <name type="common">Transparent sea squirt</name>
    <name type="synonym">Ascidia intestinalis</name>
    <dbReference type="NCBI Taxonomy" id="7719"/>
    <lineage>
        <taxon>Eukaryota</taxon>
        <taxon>Metazoa</taxon>
        <taxon>Chordata</taxon>
        <taxon>Tunicata</taxon>
        <taxon>Ascidiacea</taxon>
        <taxon>Phlebobranchia</taxon>
        <taxon>Cionidae</taxon>
        <taxon>Ciona</taxon>
    </lineage>
</organism>
<dbReference type="InterPro" id="IPR056168">
    <property type="entry name" value="TPR_IF140/IFT172/WDR19"/>
</dbReference>
<dbReference type="Pfam" id="PF24762">
    <property type="entry name" value="TPR_IF140-IFT172"/>
    <property type="match status" value="1"/>
</dbReference>
<dbReference type="InParanoid" id="F6U8H5"/>
<dbReference type="GO" id="GO:0035721">
    <property type="term" value="P:intraciliary retrograde transport"/>
    <property type="evidence" value="ECO:0000318"/>
    <property type="project" value="GO_Central"/>
</dbReference>
<reference evidence="13" key="2">
    <citation type="journal article" date="2008" name="Genome Biol.">
        <title>Improved genome assembly and evidence-based global gene model set for the chordate Ciona intestinalis: new insight into intron and operon populations.</title>
        <authorList>
            <person name="Satou Y."/>
            <person name="Mineta K."/>
            <person name="Ogasawara M."/>
            <person name="Sasakura Y."/>
            <person name="Shoguchi E."/>
            <person name="Ueno K."/>
            <person name="Yamada L."/>
            <person name="Matsumoto J."/>
            <person name="Wasserscheid J."/>
            <person name="Dewar K."/>
            <person name="Wiley G.B."/>
            <person name="Macmil S.L."/>
            <person name="Roe B.A."/>
            <person name="Zeller R.W."/>
            <person name="Hastings K.E."/>
            <person name="Lemaire P."/>
            <person name="Lindquist E."/>
            <person name="Endo T."/>
            <person name="Hotta K."/>
            <person name="Inaba K."/>
        </authorList>
    </citation>
    <scope>NUCLEOTIDE SEQUENCE [LARGE SCALE GENOMIC DNA]</scope>
    <source>
        <strain evidence="13">wild type</strain>
    </source>
</reference>
<dbReference type="SUPFAM" id="SSF81901">
    <property type="entry name" value="HCP-like"/>
    <property type="match status" value="1"/>
</dbReference>
<dbReference type="InterPro" id="IPR056155">
    <property type="entry name" value="Beta-prop_IFT140_2nd"/>
</dbReference>
<feature type="compositionally biased region" description="Acidic residues" evidence="8">
    <location>
        <begin position="1472"/>
        <end position="1482"/>
    </location>
</feature>
<dbReference type="InterPro" id="IPR056156">
    <property type="entry name" value="TPR_IF140_C"/>
</dbReference>
<feature type="domain" description="IFT140 second beta-propeller" evidence="10">
    <location>
        <begin position="422"/>
        <end position="750"/>
    </location>
</feature>
<dbReference type="Pfam" id="PF23383">
    <property type="entry name" value="Beta-prop_IFT140_1st"/>
    <property type="match status" value="1"/>
</dbReference>
<evidence type="ECO:0000256" key="2">
    <source>
        <dbReference type="ARBA" id="ARBA00022574"/>
    </source>
</evidence>
<dbReference type="Proteomes" id="UP000008144">
    <property type="component" value="Chromosome 3"/>
</dbReference>
<keyword evidence="4" id="KW-0802">TPR repeat</keyword>